<protein>
    <recommendedName>
        <fullName evidence="2">ITPR-interacting domain-containing protein</fullName>
    </recommendedName>
</protein>
<evidence type="ECO:0000313" key="3">
    <source>
        <dbReference type="Ensembl" id="ENSJHYP00000021007.1"/>
    </source>
</evidence>
<feature type="compositionally biased region" description="Gly residues" evidence="1">
    <location>
        <begin position="198"/>
        <end position="215"/>
    </location>
</feature>
<dbReference type="SMART" id="SM01257">
    <property type="entry name" value="KRAP_IP3R_bind"/>
    <property type="match status" value="1"/>
</dbReference>
<evidence type="ECO:0000313" key="4">
    <source>
        <dbReference type="Proteomes" id="UP000694408"/>
    </source>
</evidence>
<dbReference type="InterPro" id="IPR029325">
    <property type="entry name" value="ITPR-bd"/>
</dbReference>
<keyword evidence="4" id="KW-1185">Reference proteome</keyword>
<dbReference type="PANTHER" id="PTHR17469">
    <property type="entry name" value="SPERM SPECIFIC ANTIGEN 2-RELATED"/>
    <property type="match status" value="1"/>
</dbReference>
<reference evidence="3" key="2">
    <citation type="submission" date="2025-09" db="UniProtKB">
        <authorList>
            <consortium name="Ensembl"/>
        </authorList>
    </citation>
    <scope>IDENTIFICATION</scope>
</reference>
<reference evidence="3" key="1">
    <citation type="submission" date="2025-08" db="UniProtKB">
        <authorList>
            <consortium name="Ensembl"/>
        </authorList>
    </citation>
    <scope>IDENTIFICATION</scope>
</reference>
<dbReference type="AlphaFoldDB" id="A0A8C5JLA2"/>
<sequence>MDDTPVSLLEGSVSPRYPLVRDQCHPGVASRGIGATPVSPLWGIAVPPCPLAGLRRRCRCPLSRSVAAVLAWWHSQSDAEEILLALGFVGSEPGAASRVPPRFFSGPSRASGIDLGLFLRAQARRLQLEDPCLRLASRFQQFQALAATADAFFCLYSHVSRTPLQRIAPARPCRDIPDSAGRRLKRAVSSLCLYTGRGHGGDTPRGATPGPGGTPEGCPGDGDTDTVSPRPPRAGTAWGHPERCCPHGRRLWGRGGDTGDPRGDVTVSCRVAVTAQRPPGLRP</sequence>
<dbReference type="InterPro" id="IPR043444">
    <property type="entry name" value="TESPA1-like"/>
</dbReference>
<dbReference type="PANTHER" id="PTHR17469:SF1">
    <property type="entry name" value="PROTEIN TESPA1"/>
    <property type="match status" value="1"/>
</dbReference>
<evidence type="ECO:0000256" key="1">
    <source>
        <dbReference type="SAM" id="MobiDB-lite"/>
    </source>
</evidence>
<accession>A0A8C5JLA2</accession>
<name>A0A8C5JLA2_JUNHY</name>
<dbReference type="Pfam" id="PF14722">
    <property type="entry name" value="KRAP_IP3R_bind"/>
    <property type="match status" value="1"/>
</dbReference>
<dbReference type="Proteomes" id="UP000694408">
    <property type="component" value="Unplaced"/>
</dbReference>
<feature type="region of interest" description="Disordered" evidence="1">
    <location>
        <begin position="198"/>
        <end position="241"/>
    </location>
</feature>
<feature type="domain" description="ITPR-interacting" evidence="2">
    <location>
        <begin position="50"/>
        <end position="192"/>
    </location>
</feature>
<evidence type="ECO:0000259" key="2">
    <source>
        <dbReference type="SMART" id="SM01257"/>
    </source>
</evidence>
<organism evidence="3 4">
    <name type="scientific">Junco hyemalis</name>
    <name type="common">Dark-eyed junco</name>
    <dbReference type="NCBI Taxonomy" id="40217"/>
    <lineage>
        <taxon>Eukaryota</taxon>
        <taxon>Metazoa</taxon>
        <taxon>Chordata</taxon>
        <taxon>Craniata</taxon>
        <taxon>Vertebrata</taxon>
        <taxon>Euteleostomi</taxon>
        <taxon>Archelosauria</taxon>
        <taxon>Archosauria</taxon>
        <taxon>Dinosauria</taxon>
        <taxon>Saurischia</taxon>
        <taxon>Theropoda</taxon>
        <taxon>Coelurosauria</taxon>
        <taxon>Aves</taxon>
        <taxon>Neognathae</taxon>
        <taxon>Neoaves</taxon>
        <taxon>Telluraves</taxon>
        <taxon>Australaves</taxon>
        <taxon>Passeriformes</taxon>
        <taxon>Passerellidae</taxon>
        <taxon>Junco</taxon>
    </lineage>
</organism>
<proteinExistence type="predicted"/>
<dbReference type="GO" id="GO:0005102">
    <property type="term" value="F:signaling receptor binding"/>
    <property type="evidence" value="ECO:0007669"/>
    <property type="project" value="InterPro"/>
</dbReference>
<dbReference type="Ensembl" id="ENSJHYT00000025326.1">
    <property type="protein sequence ID" value="ENSJHYP00000021007.1"/>
    <property type="gene ID" value="ENSJHYG00000015884.1"/>
</dbReference>